<feature type="chain" id="PRO_5016084271" evidence="1">
    <location>
        <begin position="21"/>
        <end position="112"/>
    </location>
</feature>
<gene>
    <name evidence="2" type="ORF">NITFAB_1807</name>
</gene>
<dbReference type="AlphaFoldDB" id="A0A2X0QXC9"/>
<protein>
    <submittedName>
        <fullName evidence="2">Putative Phage-related exported protein</fullName>
    </submittedName>
</protein>
<proteinExistence type="predicted"/>
<evidence type="ECO:0000313" key="2">
    <source>
        <dbReference type="EMBL" id="SPS06217.1"/>
    </source>
</evidence>
<accession>A0A2X0QXC9</accession>
<sequence length="112" mass="10625">MAASAINLLVIGLTAGANLAQFQPVTAAGAAATAAGNAVGFTTQAADSGDRVPVAALGTAIGIAGGDIAAGALVEVHTDVTQVVTKASGVAIGRALHAASAGQQVEILLIPN</sequence>
<reference evidence="2" key="1">
    <citation type="submission" date="2018-05" db="EMBL/GenBank/DDBJ databases">
        <authorList>
            <person name="Lanie J.A."/>
            <person name="Ng W.-L."/>
            <person name="Kazmierczak K.M."/>
            <person name="Andrzejewski T.M."/>
            <person name="Davidsen T.M."/>
            <person name="Wayne K.J."/>
            <person name="Tettelin H."/>
            <person name="Glass J.I."/>
            <person name="Rusch D."/>
            <person name="Podicherti R."/>
            <person name="Tsui H.-C.T."/>
            <person name="Winkler M.E."/>
        </authorList>
    </citation>
    <scope>NUCLEOTIDE SEQUENCE</scope>
    <source>
        <strain evidence="2">KNB</strain>
    </source>
</reference>
<keyword evidence="1" id="KW-0732">Signal</keyword>
<name>A0A2X0QXC9_9PROT</name>
<feature type="signal peptide" evidence="1">
    <location>
        <begin position="1"/>
        <end position="20"/>
    </location>
</feature>
<organism evidence="2">
    <name type="scientific">Candidatus Nitrotoga fabula</name>
    <dbReference type="NCBI Taxonomy" id="2182327"/>
    <lineage>
        <taxon>Bacteria</taxon>
        <taxon>Pseudomonadati</taxon>
        <taxon>Pseudomonadota</taxon>
        <taxon>Betaproteobacteria</taxon>
        <taxon>Nitrosomonadales</taxon>
        <taxon>Gallionellaceae</taxon>
        <taxon>Candidatus Nitrotoga</taxon>
    </lineage>
</organism>
<evidence type="ECO:0000256" key="1">
    <source>
        <dbReference type="SAM" id="SignalP"/>
    </source>
</evidence>
<dbReference type="EMBL" id="LS423452">
    <property type="protein sequence ID" value="SPS06217.1"/>
    <property type="molecule type" value="Genomic_DNA"/>
</dbReference>